<dbReference type="Gene3D" id="3.60.10.10">
    <property type="entry name" value="Endonuclease/exonuclease/phosphatase"/>
    <property type="match status" value="1"/>
</dbReference>
<keyword evidence="4 6" id="KW-0460">Magnesium</keyword>
<dbReference type="Proteomes" id="UP000176558">
    <property type="component" value="Unassembled WGS sequence"/>
</dbReference>
<name>A0A1G2UV27_9BACT</name>
<dbReference type="GO" id="GO:0046872">
    <property type="term" value="F:metal ion binding"/>
    <property type="evidence" value="ECO:0007669"/>
    <property type="project" value="UniProtKB-KW"/>
</dbReference>
<evidence type="ECO:0000313" key="9">
    <source>
        <dbReference type="EMBL" id="OHB13221.1"/>
    </source>
</evidence>
<protein>
    <submittedName>
        <fullName evidence="9">Exodeoxyribonuclease III</fullName>
    </submittedName>
</protein>
<dbReference type="GO" id="GO:0003906">
    <property type="term" value="F:DNA-(apurinic or apyrimidinic site) endonuclease activity"/>
    <property type="evidence" value="ECO:0007669"/>
    <property type="project" value="TreeGrafter"/>
</dbReference>
<keyword evidence="3" id="KW-0378">Hydrolase</keyword>
<evidence type="ECO:0000259" key="8">
    <source>
        <dbReference type="Pfam" id="PF03372"/>
    </source>
</evidence>
<dbReference type="PROSITE" id="PS51435">
    <property type="entry name" value="AP_NUCLEASE_F1_4"/>
    <property type="match status" value="1"/>
</dbReference>
<gene>
    <name evidence="9" type="ORF">A3G99_01170</name>
</gene>
<dbReference type="NCBIfam" id="TIGR00195">
    <property type="entry name" value="exoDNase_III"/>
    <property type="match status" value="1"/>
</dbReference>
<dbReference type="InterPro" id="IPR036691">
    <property type="entry name" value="Endo/exonu/phosph_ase_sf"/>
</dbReference>
<evidence type="ECO:0000256" key="2">
    <source>
        <dbReference type="ARBA" id="ARBA00022723"/>
    </source>
</evidence>
<dbReference type="NCBIfam" id="TIGR00633">
    <property type="entry name" value="xth"/>
    <property type="match status" value="1"/>
</dbReference>
<dbReference type="GO" id="GO:0008311">
    <property type="term" value="F:double-stranded DNA 3'-5' DNA exonuclease activity"/>
    <property type="evidence" value="ECO:0007669"/>
    <property type="project" value="TreeGrafter"/>
</dbReference>
<dbReference type="PANTHER" id="PTHR22748">
    <property type="entry name" value="AP ENDONUCLEASE"/>
    <property type="match status" value="1"/>
</dbReference>
<comment type="similarity">
    <text evidence="1">Belongs to the DNA repair enzymes AP/ExoA family.</text>
</comment>
<feature type="active site" description="Proton acceptor" evidence="5">
    <location>
        <position position="256"/>
    </location>
</feature>
<feature type="binding site" evidence="6">
    <location>
        <position position="36"/>
    </location>
    <ligand>
        <name>Mg(2+)</name>
        <dbReference type="ChEBI" id="CHEBI:18420"/>
        <label>1</label>
    </ligand>
</feature>
<evidence type="ECO:0000256" key="4">
    <source>
        <dbReference type="ARBA" id="ARBA00022842"/>
    </source>
</evidence>
<evidence type="ECO:0000256" key="7">
    <source>
        <dbReference type="PIRSR" id="PIRSR604808-3"/>
    </source>
</evidence>
<evidence type="ECO:0000256" key="6">
    <source>
        <dbReference type="PIRSR" id="PIRSR604808-2"/>
    </source>
</evidence>
<dbReference type="EMBL" id="MHWT01000001">
    <property type="protein sequence ID" value="OHB13221.1"/>
    <property type="molecule type" value="Genomic_DNA"/>
</dbReference>
<dbReference type="InterPro" id="IPR005135">
    <property type="entry name" value="Endo/exonuclease/phosphatase"/>
</dbReference>
<feature type="binding site" evidence="6">
    <location>
        <position position="7"/>
    </location>
    <ligand>
        <name>Mg(2+)</name>
        <dbReference type="ChEBI" id="CHEBI:18420"/>
        <label>1</label>
    </ligand>
</feature>
<dbReference type="GO" id="GO:0006284">
    <property type="term" value="P:base-excision repair"/>
    <property type="evidence" value="ECO:0007669"/>
    <property type="project" value="TreeGrafter"/>
</dbReference>
<organism evidence="9 10">
    <name type="scientific">Candidatus Zambryskibacteria bacterium RIFCSPLOWO2_12_FULL_39_23</name>
    <dbReference type="NCBI Taxonomy" id="1802776"/>
    <lineage>
        <taxon>Bacteria</taxon>
        <taxon>Candidatus Zambryskiibacteriota</taxon>
    </lineage>
</organism>
<comment type="cofactor">
    <cofactor evidence="6">
        <name>Mg(2+)</name>
        <dbReference type="ChEBI" id="CHEBI:18420"/>
    </cofactor>
    <cofactor evidence="6">
        <name>Mn(2+)</name>
        <dbReference type="ChEBI" id="CHEBI:29035"/>
    </cofactor>
    <text evidence="6">Probably binds two magnesium or manganese ions per subunit.</text>
</comment>
<dbReference type="GO" id="GO:0008081">
    <property type="term" value="F:phosphoric diester hydrolase activity"/>
    <property type="evidence" value="ECO:0007669"/>
    <property type="project" value="TreeGrafter"/>
</dbReference>
<dbReference type="SUPFAM" id="SSF56219">
    <property type="entry name" value="DNase I-like"/>
    <property type="match status" value="1"/>
</dbReference>
<proteinExistence type="inferred from homology"/>
<dbReference type="AlphaFoldDB" id="A0A1G2UV27"/>
<evidence type="ECO:0000256" key="1">
    <source>
        <dbReference type="ARBA" id="ARBA00007092"/>
    </source>
</evidence>
<dbReference type="Pfam" id="PF03372">
    <property type="entry name" value="Exo_endo_phos"/>
    <property type="match status" value="1"/>
</dbReference>
<dbReference type="GO" id="GO:0003677">
    <property type="term" value="F:DNA binding"/>
    <property type="evidence" value="ECO:0007669"/>
    <property type="project" value="InterPro"/>
</dbReference>
<dbReference type="InterPro" id="IPR004808">
    <property type="entry name" value="AP_endonuc_1"/>
</dbReference>
<evidence type="ECO:0000256" key="5">
    <source>
        <dbReference type="PIRSR" id="PIRSR604808-1"/>
    </source>
</evidence>
<keyword evidence="6" id="KW-0464">Manganese</keyword>
<dbReference type="InterPro" id="IPR018247">
    <property type="entry name" value="EF_Hand_1_Ca_BS"/>
</dbReference>
<feature type="binding site" evidence="6">
    <location>
        <position position="255"/>
    </location>
    <ligand>
        <name>Mg(2+)</name>
        <dbReference type="ChEBI" id="CHEBI:18420"/>
        <label>1</label>
    </ligand>
</feature>
<reference evidence="9 10" key="1">
    <citation type="journal article" date="2016" name="Nat. Commun.">
        <title>Thousands of microbial genomes shed light on interconnected biogeochemical processes in an aquifer system.</title>
        <authorList>
            <person name="Anantharaman K."/>
            <person name="Brown C.T."/>
            <person name="Hug L.A."/>
            <person name="Sharon I."/>
            <person name="Castelle C.J."/>
            <person name="Probst A.J."/>
            <person name="Thomas B.C."/>
            <person name="Singh A."/>
            <person name="Wilkins M.J."/>
            <person name="Karaoz U."/>
            <person name="Brodie E.L."/>
            <person name="Williams K.H."/>
            <person name="Hubbard S.S."/>
            <person name="Banfield J.F."/>
        </authorList>
    </citation>
    <scope>NUCLEOTIDE SEQUENCE [LARGE SCALE GENOMIC DNA]</scope>
</reference>
<keyword evidence="2 6" id="KW-0479">Metal-binding</keyword>
<dbReference type="CDD" id="cd09087">
    <property type="entry name" value="Ape1-like_AP-endo"/>
    <property type="match status" value="1"/>
</dbReference>
<comment type="caution">
    <text evidence="9">The sequence shown here is derived from an EMBL/GenBank/DDBJ whole genome shotgun (WGS) entry which is preliminary data.</text>
</comment>
<feature type="site" description="Important for catalytic activity" evidence="7">
    <location>
        <position position="230"/>
    </location>
</feature>
<dbReference type="PROSITE" id="PS00018">
    <property type="entry name" value="EF_HAND_1"/>
    <property type="match status" value="1"/>
</dbReference>
<feature type="domain" description="Endonuclease/exonuclease/phosphatase" evidence="8">
    <location>
        <begin position="4"/>
        <end position="256"/>
    </location>
</feature>
<feature type="active site" evidence="5">
    <location>
        <position position="119"/>
    </location>
</feature>
<dbReference type="PANTHER" id="PTHR22748:SF6">
    <property type="entry name" value="DNA-(APURINIC OR APYRIMIDINIC SITE) ENDONUCLEASE"/>
    <property type="match status" value="1"/>
</dbReference>
<feature type="active site" description="Proton donor/acceptor" evidence="5">
    <location>
        <position position="159"/>
    </location>
</feature>
<feature type="site" description="Interaction with DNA substrate" evidence="7">
    <location>
        <position position="256"/>
    </location>
</feature>
<evidence type="ECO:0000256" key="3">
    <source>
        <dbReference type="ARBA" id="ARBA00022801"/>
    </source>
</evidence>
<accession>A0A1G2UV27</accession>
<dbReference type="PROSITE" id="PS00726">
    <property type="entry name" value="AP_NUCLEASE_F1_1"/>
    <property type="match status" value="1"/>
</dbReference>
<dbReference type="InterPro" id="IPR020847">
    <property type="entry name" value="AP_endonuclease_F1_BS"/>
</dbReference>
<feature type="site" description="Transition state stabilizer" evidence="7">
    <location>
        <position position="161"/>
    </location>
</feature>
<evidence type="ECO:0000313" key="10">
    <source>
        <dbReference type="Proteomes" id="UP000176558"/>
    </source>
</evidence>
<sequence>MKIVSWNVNGIRAVHKKGLFVPFVEKYKPDIICLQETKAQQNQSEVDLPEYEEYWNSATRPGYSGTAIFTKIKPKSVILGVPEKIAKKYKLSDDGYGDPNTEGRITTLEFDDFYVVCVYTPNAKDDLSRLSLRYKHWDPAFLAFVEELEKTKPVIFCGDLNVAHASDDLARPKENEGKKGFTKEEREGIQKFVDAGFTDTFRMFTKGNGHYSWWSHFANARERNIGWRIDYLFVSKKLKEKVKSSHILPQVLGSDHCPIELEIAI</sequence>
<feature type="binding site" evidence="6">
    <location>
        <position position="161"/>
    </location>
    <ligand>
        <name>Mg(2+)</name>
        <dbReference type="ChEBI" id="CHEBI:18420"/>
        <label>1</label>
    </ligand>
</feature>
<feature type="binding site" evidence="6">
    <location>
        <position position="159"/>
    </location>
    <ligand>
        <name>Mg(2+)</name>
        <dbReference type="ChEBI" id="CHEBI:18420"/>
        <label>1</label>
    </ligand>
</feature>
<feature type="binding site" evidence="6">
    <location>
        <position position="256"/>
    </location>
    <ligand>
        <name>Mg(2+)</name>
        <dbReference type="ChEBI" id="CHEBI:18420"/>
        <label>1</label>
    </ligand>
</feature>